<proteinExistence type="predicted"/>
<feature type="region of interest" description="Disordered" evidence="1">
    <location>
        <begin position="1"/>
        <end position="43"/>
    </location>
</feature>
<accession>A0A9E7FAB1</accession>
<protein>
    <submittedName>
        <fullName evidence="2">Uncharacterized protein</fullName>
    </submittedName>
</protein>
<keyword evidence="3" id="KW-1185">Reference proteome</keyword>
<feature type="compositionally biased region" description="Polar residues" evidence="1">
    <location>
        <begin position="1"/>
        <end position="13"/>
    </location>
</feature>
<name>A0A9E7FAB1_9LILI</name>
<organism evidence="2 3">
    <name type="scientific">Musa troglodytarum</name>
    <name type="common">fe'i banana</name>
    <dbReference type="NCBI Taxonomy" id="320322"/>
    <lineage>
        <taxon>Eukaryota</taxon>
        <taxon>Viridiplantae</taxon>
        <taxon>Streptophyta</taxon>
        <taxon>Embryophyta</taxon>
        <taxon>Tracheophyta</taxon>
        <taxon>Spermatophyta</taxon>
        <taxon>Magnoliopsida</taxon>
        <taxon>Liliopsida</taxon>
        <taxon>Zingiberales</taxon>
        <taxon>Musaceae</taxon>
        <taxon>Musa</taxon>
    </lineage>
</organism>
<reference evidence="2" key="1">
    <citation type="submission" date="2022-05" db="EMBL/GenBank/DDBJ databases">
        <title>The Musa troglodytarum L. genome provides insights into the mechanism of non-climacteric behaviour and enrichment of carotenoids.</title>
        <authorList>
            <person name="Wang J."/>
        </authorList>
    </citation>
    <scope>NUCLEOTIDE SEQUENCE</scope>
    <source>
        <tissue evidence="2">Leaf</tissue>
    </source>
</reference>
<evidence type="ECO:0000256" key="1">
    <source>
        <dbReference type="SAM" id="MobiDB-lite"/>
    </source>
</evidence>
<sequence length="79" mass="8715">MNTTRIPQSSAEENGQEGVKFIQGDEGPKLKSKGTSSSDGRDRFSSLVMASLEQRRLLPQRYSHLETTTSTLNNNEGLT</sequence>
<dbReference type="AlphaFoldDB" id="A0A9E7FAB1"/>
<evidence type="ECO:0000313" key="3">
    <source>
        <dbReference type="Proteomes" id="UP001055439"/>
    </source>
</evidence>
<dbReference type="Proteomes" id="UP001055439">
    <property type="component" value="Chromosome 3"/>
</dbReference>
<feature type="compositionally biased region" description="Low complexity" evidence="1">
    <location>
        <begin position="65"/>
        <end position="79"/>
    </location>
</feature>
<evidence type="ECO:0000313" key="2">
    <source>
        <dbReference type="EMBL" id="URD92614.1"/>
    </source>
</evidence>
<feature type="region of interest" description="Disordered" evidence="1">
    <location>
        <begin position="59"/>
        <end position="79"/>
    </location>
</feature>
<dbReference type="EMBL" id="CP097505">
    <property type="protein sequence ID" value="URD92614.1"/>
    <property type="molecule type" value="Genomic_DNA"/>
</dbReference>
<gene>
    <name evidence="2" type="ORF">MUK42_33207</name>
</gene>